<dbReference type="EMBL" id="JYDP01000008">
    <property type="protein sequence ID" value="KRZ17156.1"/>
    <property type="molecule type" value="Genomic_DNA"/>
</dbReference>
<accession>A0A0V1I452</accession>
<dbReference type="Proteomes" id="UP000055024">
    <property type="component" value="Unassembled WGS sequence"/>
</dbReference>
<dbReference type="AlphaFoldDB" id="A0A0V1I452"/>
<reference evidence="1 2" key="1">
    <citation type="submission" date="2015-01" db="EMBL/GenBank/DDBJ databases">
        <title>Evolution of Trichinella species and genotypes.</title>
        <authorList>
            <person name="Korhonen P.K."/>
            <person name="Edoardo P."/>
            <person name="Giuseppe L.R."/>
            <person name="Gasser R.B."/>
        </authorList>
    </citation>
    <scope>NUCLEOTIDE SEQUENCE [LARGE SCALE GENOMIC DNA]</scope>
    <source>
        <strain evidence="1">ISS1029</strain>
    </source>
</reference>
<keyword evidence="2" id="KW-1185">Reference proteome</keyword>
<proteinExistence type="predicted"/>
<name>A0A0V1I452_9BILA</name>
<sequence>MVHGSCGHMIPESMSFGLPMYCCRFGLLRAKFSPPYFTGR</sequence>
<comment type="caution">
    <text evidence="1">The sequence shown here is derived from an EMBL/GenBank/DDBJ whole genome shotgun (WGS) entry which is preliminary data.</text>
</comment>
<protein>
    <submittedName>
        <fullName evidence="1">Uncharacterized protein</fullName>
    </submittedName>
</protein>
<evidence type="ECO:0000313" key="1">
    <source>
        <dbReference type="EMBL" id="KRZ17156.1"/>
    </source>
</evidence>
<gene>
    <name evidence="1" type="ORF">T11_5329</name>
</gene>
<evidence type="ECO:0000313" key="2">
    <source>
        <dbReference type="Proteomes" id="UP000055024"/>
    </source>
</evidence>
<organism evidence="1 2">
    <name type="scientific">Trichinella zimbabwensis</name>
    <dbReference type="NCBI Taxonomy" id="268475"/>
    <lineage>
        <taxon>Eukaryota</taxon>
        <taxon>Metazoa</taxon>
        <taxon>Ecdysozoa</taxon>
        <taxon>Nematoda</taxon>
        <taxon>Enoplea</taxon>
        <taxon>Dorylaimia</taxon>
        <taxon>Trichinellida</taxon>
        <taxon>Trichinellidae</taxon>
        <taxon>Trichinella</taxon>
    </lineage>
</organism>